<gene>
    <name evidence="2" type="ORF">Vbra_10375</name>
</gene>
<evidence type="ECO:0000313" key="3">
    <source>
        <dbReference type="Proteomes" id="UP000041254"/>
    </source>
</evidence>
<sequence>MQTAVRGHENPALDVAWMAARQLGLSLVICSCLLAGHPHANDRRWSFLLEGLRDAGDELERRGGALFLHIQRSGGSPAHSWQGMLSLARGATLTVTEDMPVEPHRGWTLAITEALNSRQQEHDSGVIDLTDERDTVGSSGGGLWAVDTACVVPCIQVGRAYERAFAFRSATAGYRSAAMGMLQRYNKFDGIGLGDVTLSEGQVGWMDGWDVIKANSQTLSSIAEIVADTPVDHTVPPSPSLSGGAAGYAQWEVFKSSGRLKNYAKTRNDILTPDGVSRLSPYHHWGMVSPFRIAREGAAVYKFQDEFLVWRELAYSFCHYRYPQHSTLDGVPKWARDTLQQHAADAREALPLAQLEGASTGDPVWDAAQRCLNRHGELHNNIRMTWAKAILRWAPTPGDALQWAIHLNHKYALDGCDPCSYAGILWCFGQFDGPKSPERPIFGRVRGRPTSIHNAKLAGYRRIVDRDTYGAARRTP</sequence>
<dbReference type="Proteomes" id="UP000041254">
    <property type="component" value="Unassembled WGS sequence"/>
</dbReference>
<dbReference type="SUPFAM" id="SSF48173">
    <property type="entry name" value="Cryptochrome/photolyase FAD-binding domain"/>
    <property type="match status" value="1"/>
</dbReference>
<dbReference type="Gene3D" id="3.40.50.620">
    <property type="entry name" value="HUPs"/>
    <property type="match status" value="1"/>
</dbReference>
<dbReference type="Pfam" id="PF00875">
    <property type="entry name" value="DNA_photolyase"/>
    <property type="match status" value="1"/>
</dbReference>
<name>A0A0G4GUC3_VITBC</name>
<dbReference type="InterPro" id="IPR006050">
    <property type="entry name" value="DNA_photolyase_N"/>
</dbReference>
<dbReference type="InParanoid" id="A0A0G4GUC3"/>
<dbReference type="OrthoDB" id="410616at2759"/>
<dbReference type="EMBL" id="CDMY01000821">
    <property type="protein sequence ID" value="CEM34435.1"/>
    <property type="molecule type" value="Genomic_DNA"/>
</dbReference>
<dbReference type="InterPro" id="IPR014729">
    <property type="entry name" value="Rossmann-like_a/b/a_fold"/>
</dbReference>
<dbReference type="InterPro" id="IPR052219">
    <property type="entry name" value="Photolyase_Class-2"/>
</dbReference>
<dbReference type="VEuPathDB" id="CryptoDB:Vbra_10375"/>
<keyword evidence="3" id="KW-1185">Reference proteome</keyword>
<protein>
    <recommendedName>
        <fullName evidence="1">Photolyase/cryptochrome alpha/beta domain-containing protein</fullName>
    </recommendedName>
</protein>
<feature type="domain" description="Photolyase/cryptochrome alpha/beta" evidence="1">
    <location>
        <begin position="1"/>
        <end position="130"/>
    </location>
</feature>
<reference evidence="2 3" key="1">
    <citation type="submission" date="2014-11" db="EMBL/GenBank/DDBJ databases">
        <authorList>
            <person name="Zhu J."/>
            <person name="Qi W."/>
            <person name="Song R."/>
        </authorList>
    </citation>
    <scope>NUCLEOTIDE SEQUENCE [LARGE SCALE GENOMIC DNA]</scope>
</reference>
<evidence type="ECO:0000259" key="1">
    <source>
        <dbReference type="PROSITE" id="PS51645"/>
    </source>
</evidence>
<dbReference type="InterPro" id="IPR036155">
    <property type="entry name" value="Crypto/Photolyase_N_sf"/>
</dbReference>
<dbReference type="PROSITE" id="PS51645">
    <property type="entry name" value="PHR_CRY_ALPHA_BETA"/>
    <property type="match status" value="1"/>
</dbReference>
<dbReference type="GO" id="GO:0000719">
    <property type="term" value="P:photoreactive repair"/>
    <property type="evidence" value="ECO:0007669"/>
    <property type="project" value="TreeGrafter"/>
</dbReference>
<evidence type="ECO:0000313" key="2">
    <source>
        <dbReference type="EMBL" id="CEM34435.1"/>
    </source>
</evidence>
<dbReference type="SUPFAM" id="SSF52425">
    <property type="entry name" value="Cryptochrome/photolyase, N-terminal domain"/>
    <property type="match status" value="1"/>
</dbReference>
<dbReference type="PhylomeDB" id="A0A0G4GUC3"/>
<dbReference type="GO" id="GO:0003904">
    <property type="term" value="F:deoxyribodipyrimidine photo-lyase activity"/>
    <property type="evidence" value="ECO:0007669"/>
    <property type="project" value="TreeGrafter"/>
</dbReference>
<dbReference type="OMA" id="GHPHAND"/>
<dbReference type="PANTHER" id="PTHR10211">
    <property type="entry name" value="DEOXYRIBODIPYRIMIDINE PHOTOLYASE"/>
    <property type="match status" value="1"/>
</dbReference>
<dbReference type="PROSITE" id="PS51257">
    <property type="entry name" value="PROKAR_LIPOPROTEIN"/>
    <property type="match status" value="1"/>
</dbReference>
<proteinExistence type="predicted"/>
<organism evidence="2 3">
    <name type="scientific">Vitrella brassicaformis (strain CCMP3155)</name>
    <dbReference type="NCBI Taxonomy" id="1169540"/>
    <lineage>
        <taxon>Eukaryota</taxon>
        <taxon>Sar</taxon>
        <taxon>Alveolata</taxon>
        <taxon>Colpodellida</taxon>
        <taxon>Vitrellaceae</taxon>
        <taxon>Vitrella</taxon>
    </lineage>
</organism>
<dbReference type="Gene3D" id="1.25.40.80">
    <property type="match status" value="1"/>
</dbReference>
<dbReference type="AlphaFoldDB" id="A0A0G4GUC3"/>
<accession>A0A0G4GUC3</accession>
<dbReference type="InterPro" id="IPR036134">
    <property type="entry name" value="Crypto/Photolyase_FAD-like_sf"/>
</dbReference>
<dbReference type="PANTHER" id="PTHR10211:SF0">
    <property type="entry name" value="DEOXYRIBODIPYRIMIDINE PHOTO-LYASE"/>
    <property type="match status" value="1"/>
</dbReference>
<dbReference type="Gene3D" id="1.10.579.10">
    <property type="entry name" value="DNA Cyclobutane Dipyrimidine Photolyase, subunit A, domain 3"/>
    <property type="match status" value="1"/>
</dbReference>
<dbReference type="STRING" id="1169540.A0A0G4GUC3"/>